<proteinExistence type="predicted"/>
<evidence type="ECO:0000313" key="1">
    <source>
        <dbReference type="EMBL" id="TKY92356.1"/>
    </source>
</evidence>
<dbReference type="Proteomes" id="UP000315423">
    <property type="component" value="Unassembled WGS sequence"/>
</dbReference>
<comment type="caution">
    <text evidence="1">The sequence shown here is derived from an EMBL/GenBank/DDBJ whole genome shotgun (WGS) entry which is preliminary data.</text>
</comment>
<name>A0AC61SCB5_9EURY</name>
<gene>
    <name evidence="1" type="ORF">C5S46_01115</name>
</gene>
<protein>
    <submittedName>
        <fullName evidence="1">Uncharacterized protein</fullName>
    </submittedName>
</protein>
<accession>A0AC61SCB5</accession>
<dbReference type="EMBL" id="QYBA01000035">
    <property type="protein sequence ID" value="TKY92356.1"/>
    <property type="molecule type" value="Genomic_DNA"/>
</dbReference>
<sequence length="352" mass="40230">MIPRTINLLLAFLFISIAGIPLITAVHEQTINVVDELPMDMEEMENITFTKLQISPSYSNMELKPGESDDITVKVTNKDNITVSLDPIIVEDPYSEYFIDEDWIDITPSSIELEPEAEIEFTIRVEIPEDAECGYYSIQIAFTDDLMPVSYEMIHKEYINSMHLHIEVWNPPVLLIHPSYIHDRVESGKEYDYEVNLKNTGDVDIEIEPEFVDNRWYRYDMMMPAFTDDAITIDAPLVVPANGTATVNIHLSVPENAKGMYEGEIDLNFDDPSVDEWDRMINLYFEVWTQPTDPFIKPFTAKTDAPITIEISSNRYQYDMCGGGSNTDEEPSFDLTLKGPSGDYVELNLTMT</sequence>
<evidence type="ECO:0000313" key="2">
    <source>
        <dbReference type="Proteomes" id="UP000315423"/>
    </source>
</evidence>
<organism evidence="1 2">
    <name type="scientific">Candidatus Methanomarinus sp</name>
    <dbReference type="NCBI Taxonomy" id="3386244"/>
    <lineage>
        <taxon>Archaea</taxon>
        <taxon>Methanobacteriati</taxon>
        <taxon>Methanobacteriota</taxon>
        <taxon>Stenosarchaea group</taxon>
        <taxon>Methanomicrobia</taxon>
        <taxon>Methanosarcinales</taxon>
        <taxon>ANME-2 cluster</taxon>
        <taxon>Candidatus Methanocomedenaceae</taxon>
        <taxon>Candidatus Methanomarinus</taxon>
    </lineage>
</organism>
<feature type="non-terminal residue" evidence="1">
    <location>
        <position position="352"/>
    </location>
</feature>
<reference evidence="1" key="1">
    <citation type="submission" date="2018-09" db="EMBL/GenBank/DDBJ databases">
        <title>A genomic encyclopedia of anaerobic methanotrophic archaea.</title>
        <authorList>
            <person name="Skennerton C.T."/>
            <person name="Chadwick G.L."/>
            <person name="Laso-Perez R."/>
            <person name="Leu A.O."/>
            <person name="Speth D.R."/>
            <person name="Yu H."/>
            <person name="Morgan-Lang C."/>
            <person name="Hatzenpichler R."/>
            <person name="Goudeau D."/>
            <person name="Malmstrom R."/>
            <person name="Woyke T."/>
            <person name="Hallam S."/>
            <person name="Tyson G.W."/>
            <person name="Wegener G."/>
            <person name="Boetius A."/>
            <person name="Orphan V.J."/>
        </authorList>
    </citation>
    <scope>NUCLEOTIDE SEQUENCE</scope>
    <source>
        <strain evidence="1">CONS3730D10UFb2</strain>
    </source>
</reference>